<accession>A0A248LFQ8</accession>
<dbReference type="PANTHER" id="PTHR12737:SF9">
    <property type="entry name" value="DIMETHYLARGININASE"/>
    <property type="match status" value="1"/>
</dbReference>
<dbReference type="GO" id="GO:0000052">
    <property type="term" value="P:citrulline metabolic process"/>
    <property type="evidence" value="ECO:0007669"/>
    <property type="project" value="InterPro"/>
</dbReference>
<sequence>MFKHIIARTPCRALVDGLSASNLGKPIYEKALEQHNTYIRALQTCGVDITILPPAEEFPDSVFVEDPALCTPHCAIVTRPGADSRRGEAALMEPVLKRFYEHVERIEAPGTLDAGDVMMVGSHYYIGNSARTNAEGARQLIAILEKYGMTGSVVEMDEVLHLKTGLAYLENNNLMCAGEFLTKPEFQKYNIIELPEDEIYAANCIWVNGKVIMPSGYPKTAAKIAALGYEVIEVDTSEYRKVDGGVSCMSLRF</sequence>
<reference evidence="6" key="1">
    <citation type="submission" date="2017-06" db="EMBL/GenBank/DDBJ databases">
        <title>Whole genome sequence of Laribacter hongkongensis LHGZ1.</title>
        <authorList>
            <person name="Chen D."/>
            <person name="Wu H."/>
            <person name="Chen J."/>
        </authorList>
    </citation>
    <scope>NUCLEOTIDE SEQUENCE [LARGE SCALE GENOMIC DNA]</scope>
    <source>
        <strain evidence="6">LHGZ1</strain>
    </source>
</reference>
<evidence type="ECO:0000313" key="5">
    <source>
        <dbReference type="EMBL" id="ASJ23650.1"/>
    </source>
</evidence>
<dbReference type="OrthoDB" id="9790596at2"/>
<feature type="active site" description="Nucleophile" evidence="3">
    <location>
        <position position="248"/>
    </location>
</feature>
<dbReference type="NCBIfam" id="NF045658">
    <property type="entry name" value="DiMArgaseDdah"/>
    <property type="match status" value="1"/>
</dbReference>
<dbReference type="PANTHER" id="PTHR12737">
    <property type="entry name" value="DIMETHYLARGININE DIMETHYLAMINOHYDROLASE"/>
    <property type="match status" value="1"/>
</dbReference>
<dbReference type="GO" id="GO:0016403">
    <property type="term" value="F:dimethylargininase activity"/>
    <property type="evidence" value="ECO:0007669"/>
    <property type="project" value="InterPro"/>
</dbReference>
<organism evidence="5 6">
    <name type="scientific">Laribacter hongkongensis</name>
    <dbReference type="NCBI Taxonomy" id="168471"/>
    <lineage>
        <taxon>Bacteria</taxon>
        <taxon>Pseudomonadati</taxon>
        <taxon>Pseudomonadota</taxon>
        <taxon>Betaproteobacteria</taxon>
        <taxon>Neisseriales</taxon>
        <taxon>Aquaspirillaceae</taxon>
        <taxon>Laribacter</taxon>
    </lineage>
</organism>
<dbReference type="EMBL" id="CP022115">
    <property type="protein sequence ID" value="ASJ23650.1"/>
    <property type="molecule type" value="Genomic_DNA"/>
</dbReference>
<feature type="binding site" evidence="4">
    <location>
        <position position="60"/>
    </location>
    <ligand>
        <name>substrate</name>
    </ligand>
</feature>
<feature type="active site" description="Proton donor" evidence="3">
    <location>
        <position position="161"/>
    </location>
</feature>
<proteinExistence type="inferred from homology"/>
<dbReference type="GO" id="GO:0006525">
    <property type="term" value="P:arginine metabolic process"/>
    <property type="evidence" value="ECO:0007669"/>
    <property type="project" value="InterPro"/>
</dbReference>
<name>A0A248LFQ8_9NEIS</name>
<evidence type="ECO:0000256" key="1">
    <source>
        <dbReference type="ARBA" id="ARBA00008532"/>
    </source>
</evidence>
<dbReference type="InterPro" id="IPR033199">
    <property type="entry name" value="DDAH-like"/>
</dbReference>
<evidence type="ECO:0000256" key="3">
    <source>
        <dbReference type="PIRSR" id="PIRSR633199-1"/>
    </source>
</evidence>
<protein>
    <submittedName>
        <fullName evidence="5">N(G),N(G)-dimethylarginine dimethylaminohydrolase</fullName>
    </submittedName>
</protein>
<feature type="binding site" evidence="4">
    <location>
        <position position="18"/>
    </location>
    <ligand>
        <name>substrate</name>
    </ligand>
</feature>
<evidence type="ECO:0000256" key="2">
    <source>
        <dbReference type="ARBA" id="ARBA00022801"/>
    </source>
</evidence>
<evidence type="ECO:0000313" key="6">
    <source>
        <dbReference type="Proteomes" id="UP000197424"/>
    </source>
</evidence>
<dbReference type="Pfam" id="PF19420">
    <property type="entry name" value="DDAH_eukar"/>
    <property type="match status" value="1"/>
</dbReference>
<feature type="binding site" evidence="4">
    <location>
        <position position="242"/>
    </location>
    <ligand>
        <name>substrate</name>
    </ligand>
</feature>
<dbReference type="Proteomes" id="UP000197424">
    <property type="component" value="Chromosome"/>
</dbReference>
<dbReference type="RefSeq" id="WP_088860221.1">
    <property type="nucleotide sequence ID" value="NZ_CP022115.1"/>
</dbReference>
<feature type="binding site" evidence="4">
    <location>
        <position position="85"/>
    </location>
    <ligand>
        <name>substrate</name>
    </ligand>
</feature>
<feature type="binding site" evidence="4">
    <location>
        <begin position="65"/>
        <end position="66"/>
    </location>
    <ligand>
        <name>substrate</name>
    </ligand>
</feature>
<gene>
    <name evidence="5" type="ORF">LHGZ1_0819</name>
</gene>
<comment type="similarity">
    <text evidence="1">Belongs to the DDAH family.</text>
</comment>
<dbReference type="AlphaFoldDB" id="A0A248LFQ8"/>
<dbReference type="InterPro" id="IPR054924">
    <property type="entry name" value="DDAH"/>
</dbReference>
<dbReference type="GO" id="GO:0016597">
    <property type="term" value="F:amino acid binding"/>
    <property type="evidence" value="ECO:0007669"/>
    <property type="project" value="TreeGrafter"/>
</dbReference>
<dbReference type="SUPFAM" id="SSF55909">
    <property type="entry name" value="Pentein"/>
    <property type="match status" value="1"/>
</dbReference>
<dbReference type="Gene3D" id="3.75.10.10">
    <property type="entry name" value="L-arginine/glycine Amidinotransferase, Chain A"/>
    <property type="match status" value="1"/>
</dbReference>
<dbReference type="GO" id="GO:0045429">
    <property type="term" value="P:positive regulation of nitric oxide biosynthetic process"/>
    <property type="evidence" value="ECO:0007669"/>
    <property type="project" value="TreeGrafter"/>
</dbReference>
<evidence type="ECO:0000256" key="4">
    <source>
        <dbReference type="PIRSR" id="PIRSR633199-2"/>
    </source>
</evidence>
<keyword evidence="2 5" id="KW-0378">Hydrolase</keyword>
<feature type="binding site" evidence="4">
    <location>
        <position position="131"/>
    </location>
    <ligand>
        <name>substrate</name>
    </ligand>
</feature>